<sequence length="243" mass="28325">MKRILIAIISDRFPYPEFVRGLFRNIVMDVFELAHRGYRLDYVDIINKPRDAARELSVETFKHQCSDPDDRILFLDTDMIHPDHAILRLLDRDKPVVGGFYVKRDQPDFPLVGKFSHHNEAGAAWFTPMMDVELNQLYKCDVTGAGCLMIKRSVFDLLEPPYFHHNPPYDRASEEMAFFEACRTKKIDVYVDTSVDCPHAHTSFVDFVNFDMLRKSKGKTFWIEKDRDNGDEKPKMEIVKDAS</sequence>
<dbReference type="InterPro" id="IPR029044">
    <property type="entry name" value="Nucleotide-diphossugar_trans"/>
</dbReference>
<comment type="caution">
    <text evidence="1">The sequence shown here is derived from an EMBL/GenBank/DDBJ whole genome shotgun (WGS) entry which is preliminary data.</text>
</comment>
<organism evidence="1">
    <name type="scientific">marine sediment metagenome</name>
    <dbReference type="NCBI Taxonomy" id="412755"/>
    <lineage>
        <taxon>unclassified sequences</taxon>
        <taxon>metagenomes</taxon>
        <taxon>ecological metagenomes</taxon>
    </lineage>
</organism>
<protein>
    <recommendedName>
        <fullName evidence="2">Glycosyltransferase 2-like domain-containing protein</fullName>
    </recommendedName>
</protein>
<gene>
    <name evidence="1" type="ORF">LCGC14_0351980</name>
</gene>
<reference evidence="1" key="1">
    <citation type="journal article" date="2015" name="Nature">
        <title>Complex archaea that bridge the gap between prokaryotes and eukaryotes.</title>
        <authorList>
            <person name="Spang A."/>
            <person name="Saw J.H."/>
            <person name="Jorgensen S.L."/>
            <person name="Zaremba-Niedzwiedzka K."/>
            <person name="Martijn J."/>
            <person name="Lind A.E."/>
            <person name="van Eijk R."/>
            <person name="Schleper C."/>
            <person name="Guy L."/>
            <person name="Ettema T.J."/>
        </authorList>
    </citation>
    <scope>NUCLEOTIDE SEQUENCE</scope>
</reference>
<evidence type="ECO:0000313" key="1">
    <source>
        <dbReference type="EMBL" id="KKN78339.1"/>
    </source>
</evidence>
<name>A0A0F9TGG8_9ZZZZ</name>
<accession>A0A0F9TGG8</accession>
<dbReference type="EMBL" id="LAZR01000265">
    <property type="protein sequence ID" value="KKN78339.1"/>
    <property type="molecule type" value="Genomic_DNA"/>
</dbReference>
<dbReference type="AlphaFoldDB" id="A0A0F9TGG8"/>
<dbReference type="Gene3D" id="3.90.550.40">
    <property type="match status" value="1"/>
</dbReference>
<dbReference type="SUPFAM" id="SSF53448">
    <property type="entry name" value="Nucleotide-diphospho-sugar transferases"/>
    <property type="match status" value="1"/>
</dbReference>
<evidence type="ECO:0008006" key="2">
    <source>
        <dbReference type="Google" id="ProtNLM"/>
    </source>
</evidence>
<proteinExistence type="predicted"/>